<protein>
    <submittedName>
        <fullName evidence="2">Energy coupling factor transporter S component ThiW</fullName>
    </submittedName>
</protein>
<evidence type="ECO:0000313" key="3">
    <source>
        <dbReference type="Proteomes" id="UP001597506"/>
    </source>
</evidence>
<feature type="transmembrane region" description="Helical" evidence="1">
    <location>
        <begin position="66"/>
        <end position="89"/>
    </location>
</feature>
<accession>A0ABW5RQP2</accession>
<keyword evidence="1" id="KW-0812">Transmembrane</keyword>
<comment type="caution">
    <text evidence="2">The sequence shown here is derived from an EMBL/GenBank/DDBJ whole genome shotgun (WGS) entry which is preliminary data.</text>
</comment>
<gene>
    <name evidence="2" type="primary">thiW</name>
    <name evidence="2" type="ORF">ACFSUL_06965</name>
</gene>
<dbReference type="NCBIfam" id="TIGR02359">
    <property type="entry name" value="thiW"/>
    <property type="match status" value="1"/>
</dbReference>
<dbReference type="RefSeq" id="WP_377933943.1">
    <property type="nucleotide sequence ID" value="NZ_JBHUMF010000015.1"/>
</dbReference>
<keyword evidence="1" id="KW-0472">Membrane</keyword>
<keyword evidence="3" id="KW-1185">Reference proteome</keyword>
<dbReference type="Pfam" id="PF09512">
    <property type="entry name" value="ThiW"/>
    <property type="match status" value="1"/>
</dbReference>
<dbReference type="Proteomes" id="UP001597506">
    <property type="component" value="Unassembled WGS sequence"/>
</dbReference>
<sequence>MNKTKKMTTTALLVSVGVITSHLVYIPTGFAKVFPIQHFLNVLSVALLGPYYAVVQALLTSTIRNLLGTGSLLAFPGSIIGAFLAGVLYMKTKKLVGAVIGEVMGTGIIGAMACYPVVRLFLGQDAALFGFIPSFLVSSIVGSILGWFLLKAFIKTNYLGGVLYENSSNDRRF</sequence>
<reference evidence="3" key="1">
    <citation type="journal article" date="2019" name="Int. J. Syst. Evol. Microbiol.">
        <title>The Global Catalogue of Microorganisms (GCM) 10K type strain sequencing project: providing services to taxonomists for standard genome sequencing and annotation.</title>
        <authorList>
            <consortium name="The Broad Institute Genomics Platform"/>
            <consortium name="The Broad Institute Genome Sequencing Center for Infectious Disease"/>
            <person name="Wu L."/>
            <person name="Ma J."/>
        </authorList>
    </citation>
    <scope>NUCLEOTIDE SEQUENCE [LARGE SCALE GENOMIC DNA]</scope>
    <source>
        <strain evidence="3">KCTC 3913</strain>
    </source>
</reference>
<dbReference type="Gene3D" id="1.10.1760.20">
    <property type="match status" value="1"/>
</dbReference>
<keyword evidence="1" id="KW-1133">Transmembrane helix</keyword>
<feature type="transmembrane region" description="Helical" evidence="1">
    <location>
        <begin position="41"/>
        <end position="59"/>
    </location>
</feature>
<organism evidence="2 3">
    <name type="scientific">Bacillus seohaeanensis</name>
    <dbReference type="NCBI Taxonomy" id="284580"/>
    <lineage>
        <taxon>Bacteria</taxon>
        <taxon>Bacillati</taxon>
        <taxon>Bacillota</taxon>
        <taxon>Bacilli</taxon>
        <taxon>Bacillales</taxon>
        <taxon>Bacillaceae</taxon>
        <taxon>Bacillus</taxon>
    </lineage>
</organism>
<dbReference type="EMBL" id="JBHUMF010000015">
    <property type="protein sequence ID" value="MFD2680494.1"/>
    <property type="molecule type" value="Genomic_DNA"/>
</dbReference>
<dbReference type="PIRSF" id="PIRSF024534">
    <property type="entry name" value="ThiW"/>
    <property type="match status" value="1"/>
</dbReference>
<evidence type="ECO:0000256" key="1">
    <source>
        <dbReference type="SAM" id="Phobius"/>
    </source>
</evidence>
<name>A0ABW5RQP2_9BACI</name>
<feature type="transmembrane region" description="Helical" evidence="1">
    <location>
        <begin position="127"/>
        <end position="150"/>
    </location>
</feature>
<dbReference type="InterPro" id="IPR012652">
    <property type="entry name" value="ThiW"/>
</dbReference>
<proteinExistence type="predicted"/>
<feature type="transmembrane region" description="Helical" evidence="1">
    <location>
        <begin position="95"/>
        <end position="115"/>
    </location>
</feature>
<evidence type="ECO:0000313" key="2">
    <source>
        <dbReference type="EMBL" id="MFD2680494.1"/>
    </source>
</evidence>